<evidence type="ECO:0000313" key="2">
    <source>
        <dbReference type="Proteomes" id="UP000185612"/>
    </source>
</evidence>
<dbReference type="EMBL" id="MQVS01000004">
    <property type="protein sequence ID" value="OKL51845.1"/>
    <property type="molecule type" value="Genomic_DNA"/>
</dbReference>
<evidence type="ECO:0008006" key="3">
    <source>
        <dbReference type="Google" id="ProtNLM"/>
    </source>
</evidence>
<proteinExistence type="predicted"/>
<comment type="caution">
    <text evidence="1">The sequence shown here is derived from an EMBL/GenBank/DDBJ whole genome shotgun (WGS) entry which is preliminary data.</text>
</comment>
<reference evidence="2" key="1">
    <citation type="submission" date="2016-12" db="EMBL/GenBank/DDBJ databases">
        <authorList>
            <person name="Meng X."/>
        </authorList>
    </citation>
    <scope>NUCLEOTIDE SEQUENCE [LARGE SCALE GENOMIC DNA]</scope>
    <source>
        <strain evidence="2">DSM 20732</strain>
    </source>
</reference>
<name>A0A1Q5PWQ2_9ACTO</name>
<dbReference type="Pfam" id="PF13692">
    <property type="entry name" value="Glyco_trans_1_4"/>
    <property type="match status" value="1"/>
</dbReference>
<sequence length="529" mass="58160">MDVQEFATQLREALDGQDVGFSLTKSATEVLEHLGPQWLAAAMKPVLLINQGRMQHFELHTEGAEPMRNLAESGGGPRRGIAVVGSGERAPRAAHLTLPTPEILAGETSFSFGQRPNFVAKTISAIYTRAYWQVPLALDSYRQWRNKRAGGRVRGERMTTVPMQQHTDVAGRTMWVAMHWAESGGAESWAWEQARLAKEAGFALVITFDRAAPQRQLAKAFALTEDVYLVGNSLERPHWPLFVAELLRKHDISHLHIHHSELAYAALASLRLTHPQIRVEDSTHIVEHRGGGFVGTSIELSDYLDLHHVISPQLVDLYTANGVDPAKLAFHPLTGFSADAPLPRTSRGGGSLRVGFLGRLSAQKRPYLFQRTAAACKLAGGSELRFIMQGAGELEKMVERDQRRLRLDSYVERRDWAPVAGFLADIDVLLVTSENEGLTLTALEANAAGVLVLSADVGSQRSVVADAALLPAQPVQFVSQAVRLLRALAKDEALFASLLAQQGRKVEQIAAQQSASEFYAQHYQEVMAR</sequence>
<dbReference type="OrthoDB" id="506201at2"/>
<dbReference type="RefSeq" id="WP_073823929.1">
    <property type="nucleotide sequence ID" value="NZ_MQVS01000004.1"/>
</dbReference>
<dbReference type="PANTHER" id="PTHR12526">
    <property type="entry name" value="GLYCOSYLTRANSFERASE"/>
    <property type="match status" value="1"/>
</dbReference>
<protein>
    <recommendedName>
        <fullName evidence="3">Glycosyltransferase</fullName>
    </recommendedName>
</protein>
<dbReference type="STRING" id="52770.BSZ40_04985"/>
<dbReference type="SUPFAM" id="SSF53756">
    <property type="entry name" value="UDP-Glycosyltransferase/glycogen phosphorylase"/>
    <property type="match status" value="1"/>
</dbReference>
<accession>A0A1Q5PWQ2</accession>
<dbReference type="AlphaFoldDB" id="A0A1Q5PWQ2"/>
<evidence type="ECO:0000313" key="1">
    <source>
        <dbReference type="EMBL" id="OKL51845.1"/>
    </source>
</evidence>
<dbReference type="InParanoid" id="A0A1Q5PWQ2"/>
<keyword evidence="2" id="KW-1185">Reference proteome</keyword>
<dbReference type="Proteomes" id="UP000185612">
    <property type="component" value="Unassembled WGS sequence"/>
</dbReference>
<gene>
    <name evidence="1" type="ORF">BSZ40_04985</name>
</gene>
<organism evidence="1 2">
    <name type="scientific">Buchananella hordeovulneris</name>
    <dbReference type="NCBI Taxonomy" id="52770"/>
    <lineage>
        <taxon>Bacteria</taxon>
        <taxon>Bacillati</taxon>
        <taxon>Actinomycetota</taxon>
        <taxon>Actinomycetes</taxon>
        <taxon>Actinomycetales</taxon>
        <taxon>Actinomycetaceae</taxon>
        <taxon>Buchananella</taxon>
    </lineage>
</organism>
<dbReference type="Gene3D" id="3.40.50.2000">
    <property type="entry name" value="Glycogen Phosphorylase B"/>
    <property type="match status" value="2"/>
</dbReference>